<accession>A0A6P7L2H9</accession>
<evidence type="ECO:0000256" key="14">
    <source>
        <dbReference type="PIRSR" id="PIRSR002549-2"/>
    </source>
</evidence>
<evidence type="ECO:0000256" key="12">
    <source>
        <dbReference type="ARBA" id="ARBA00023157"/>
    </source>
</evidence>
<dbReference type="PROSITE" id="PS00207">
    <property type="entry name" value="TRANSFERRIN_LIKE_3"/>
    <property type="match status" value="1"/>
</dbReference>
<dbReference type="InParanoid" id="A0A6P7L2H9"/>
<feature type="binding site" evidence="15">
    <location>
        <position position="424"/>
    </location>
    <ligand>
        <name>Fe(3+)</name>
        <dbReference type="ChEBI" id="CHEBI:29034"/>
        <label>1</label>
    </ligand>
</feature>
<dbReference type="GO" id="GO:0005615">
    <property type="term" value="C:extracellular space"/>
    <property type="evidence" value="ECO:0007669"/>
    <property type="project" value="InterPro"/>
</dbReference>
<evidence type="ECO:0000256" key="11">
    <source>
        <dbReference type="ARBA" id="ARBA00023065"/>
    </source>
</evidence>
<evidence type="ECO:0000313" key="20">
    <source>
        <dbReference type="RefSeq" id="XP_028988135.1"/>
    </source>
</evidence>
<feature type="disulfide bond" evidence="16">
    <location>
        <begin position="565"/>
        <end position="580"/>
    </location>
</feature>
<dbReference type="SUPFAM" id="SSF53850">
    <property type="entry name" value="Periplasmic binding protein-like II"/>
    <property type="match status" value="2"/>
</dbReference>
<feature type="domain" description="Transferrin-like" evidence="18">
    <location>
        <begin position="24"/>
        <end position="327"/>
    </location>
</feature>
<evidence type="ECO:0000256" key="2">
    <source>
        <dbReference type="ARBA" id="ARBA00004613"/>
    </source>
</evidence>
<dbReference type="InterPro" id="IPR016357">
    <property type="entry name" value="Transferrin"/>
</dbReference>
<feature type="disulfide bond" evidence="16">
    <location>
        <begin position="183"/>
        <end position="190"/>
    </location>
</feature>
<comment type="subunit">
    <text evidence="3 13">Monomer.</text>
</comment>
<dbReference type="Proteomes" id="UP000515150">
    <property type="component" value="Chromosome 17"/>
</dbReference>
<dbReference type="PANTHER" id="PTHR11485:SF31">
    <property type="entry name" value="SEROTRANSFERRIN"/>
    <property type="match status" value="1"/>
</dbReference>
<feature type="disulfide bond" evidence="16">
    <location>
        <begin position="471"/>
        <end position="667"/>
    </location>
</feature>
<feature type="disulfide bond" evidence="16">
    <location>
        <begin position="27"/>
        <end position="58"/>
    </location>
</feature>
<feature type="binding site" evidence="14">
    <location>
        <position position="135"/>
    </location>
    <ligand>
        <name>hydrogencarbonate</name>
        <dbReference type="ChEBI" id="CHEBI:17544"/>
        <label>1</label>
    </ligand>
</feature>
<proteinExistence type="inferred from homology"/>
<keyword evidence="6 13" id="KW-0410">Iron transport</keyword>
<evidence type="ECO:0000256" key="17">
    <source>
        <dbReference type="SAM" id="SignalP"/>
    </source>
</evidence>
<dbReference type="PROSITE" id="PS00205">
    <property type="entry name" value="TRANSFERRIN_LIKE_1"/>
    <property type="match status" value="2"/>
</dbReference>
<feature type="binding site" evidence="15">
    <location>
        <position position="257"/>
    </location>
    <ligand>
        <name>Fe(3+)</name>
        <dbReference type="ChEBI" id="CHEBI:29034"/>
        <label>1</label>
    </ligand>
</feature>
<keyword evidence="10 13" id="KW-0408">Iron</keyword>
<feature type="signal peptide" evidence="17">
    <location>
        <begin position="1"/>
        <end position="18"/>
    </location>
</feature>
<keyword evidence="9" id="KW-0677">Repeat</keyword>
<dbReference type="PIRSF" id="PIRSF002549">
    <property type="entry name" value="Transferrin"/>
    <property type="match status" value="1"/>
</dbReference>
<dbReference type="Gene3D" id="3.40.190.10">
    <property type="entry name" value="Periplasmic binding protein-like II"/>
    <property type="match status" value="4"/>
</dbReference>
<feature type="binding site" evidence="14">
    <location>
        <position position="134"/>
    </location>
    <ligand>
        <name>hydrogencarbonate</name>
        <dbReference type="ChEBI" id="CHEBI:17544"/>
        <label>1</label>
    </ligand>
</feature>
<dbReference type="FunFam" id="3.40.190.10:FF:000095">
    <property type="entry name" value="Lactotransferrin"/>
    <property type="match status" value="2"/>
</dbReference>
<feature type="disulfide bond" evidence="16">
    <location>
        <begin position="37"/>
        <end position="49"/>
    </location>
</feature>
<feature type="disulfide bond" evidence="16">
    <location>
        <begin position="350"/>
        <end position="365"/>
    </location>
</feature>
<gene>
    <name evidence="20" type="primary">LOC114844725</name>
</gene>
<dbReference type="RefSeq" id="XP_028988135.1">
    <property type="nucleotide sequence ID" value="XM_029132302.3"/>
</dbReference>
<evidence type="ECO:0000256" key="9">
    <source>
        <dbReference type="ARBA" id="ARBA00022737"/>
    </source>
</evidence>
<dbReference type="SMART" id="SM00094">
    <property type="entry name" value="TR_FER"/>
    <property type="match status" value="2"/>
</dbReference>
<dbReference type="GO" id="GO:0006826">
    <property type="term" value="P:iron ion transport"/>
    <property type="evidence" value="ECO:0007669"/>
    <property type="project" value="UniProtKB-KW"/>
</dbReference>
<comment type="function">
    <text evidence="13">Transferrins are iron binding transport proteins which bind Fe(3+) ion in association with the binding of an anion, usually bicarbonate.</text>
</comment>
<keyword evidence="8 13" id="KW-0479">Metal-binding</keyword>
<dbReference type="AlphaFoldDB" id="A0A6P7L2H9"/>
<dbReference type="GO" id="GO:0005886">
    <property type="term" value="C:plasma membrane"/>
    <property type="evidence" value="ECO:0007669"/>
    <property type="project" value="TreeGrafter"/>
</dbReference>
<keyword evidence="5 13" id="KW-0813">Transport</keyword>
<comment type="similarity">
    <text evidence="13">Belongs to the transferrin family.</text>
</comment>
<feature type="binding site" evidence="14">
    <location>
        <position position="128"/>
    </location>
    <ligand>
        <name>hydrogencarbonate</name>
        <dbReference type="ChEBI" id="CHEBI:17544"/>
        <label>1</label>
    </ligand>
</feature>
<dbReference type="PROSITE" id="PS51408">
    <property type="entry name" value="TRANSFERRIN_LIKE_4"/>
    <property type="match status" value="2"/>
</dbReference>
<feature type="binding site" evidence="15">
    <location>
        <position position="73"/>
    </location>
    <ligand>
        <name>Fe(3+)</name>
        <dbReference type="ChEBI" id="CHEBI:29034"/>
        <label>1</label>
    </ligand>
</feature>
<feature type="binding site" evidence="14">
    <location>
        <position position="456"/>
    </location>
    <ligand>
        <name>hydrogencarbonate</name>
        <dbReference type="ChEBI" id="CHEBI:17544"/>
        <label>1</label>
    </ligand>
</feature>
<feature type="domain" description="Transferrin-like" evidence="18">
    <location>
        <begin position="337"/>
        <end position="666"/>
    </location>
</feature>
<evidence type="ECO:0000256" key="5">
    <source>
        <dbReference type="ARBA" id="ARBA00022448"/>
    </source>
</evidence>
<feature type="binding site" evidence="14">
    <location>
        <position position="455"/>
    </location>
    <ligand>
        <name>hydrogencarbonate</name>
        <dbReference type="ChEBI" id="CHEBI:17544"/>
        <label>1</label>
    </ligand>
</feature>
<feature type="binding site" evidence="14">
    <location>
        <position position="132"/>
    </location>
    <ligand>
        <name>hydrogencarbonate</name>
        <dbReference type="ChEBI" id="CHEBI:17544"/>
        <label>1</label>
    </ligand>
</feature>
<evidence type="ECO:0000256" key="1">
    <source>
        <dbReference type="ARBA" id="ARBA00002831"/>
    </source>
</evidence>
<dbReference type="GeneID" id="114844725"/>
<comment type="subcellular location">
    <subcellularLocation>
        <location evidence="2 13">Secreted</location>
    </subcellularLocation>
</comment>
<comment type="function">
    <text evidence="1">Transferrins are iron binding transport proteins which can bind two Fe(3+) ions in association with the binding of an anion, usually bicarbonate.</text>
</comment>
<evidence type="ECO:0000256" key="4">
    <source>
        <dbReference type="ARBA" id="ARBA00016768"/>
    </source>
</evidence>
<sequence length="686" mass="75008">MKPLLLVSLLGCLATVFTAPAEKVRWCLISETENQKCFFLAKKAPALSCVRRDSAKDCIIAIKAGEADAITLDVGEIYTTGGNNYDLHPIIAEDYGTSSDTCYFAVAVVKKGSGFGINDLRGKKSCHTGLGKSAGWNIPIGTLVSMDILPWEGMEDKPVQEALSEFFQASCVPGATMRKQQMCRLCRGDCSKSHREPYYGFSGAFQCLQDGAGDVAFVNHLTVPDSEKNKYELLCKDNTRAPIDSYERCHWAQVPAHAVVSRKDAQLAELIWTTLSSLSPADLFTSVNGKDLMFKDSTTKLVQVPPDTDSFLYLGAEYMGIIRSLEKEPSTSTPTSIKWCAVGREEKNKCDKWSINSAVEAAVECETADTVEDCLKKIMREEADAVAVDGGYVYTAGKCGLVPVMVEQYDEDNCPSNSGSFSSYFAVAVVKKGSGVTWNNLQGKRSCHGGISTSAGWNIPMGLIHNMTNDCYFTKFFSSGCAPGSDPRSPFCRLCVGNRKIVGNDDKCAANSNEQYYGHDGAFRCLVDGAGDVAFVKHSTPTENSDGKGPDWAQNVKSADYELICPGRSSPAPISDFKSCNLAKVPAHAVMTRPEIRNKVVNTLNEQQDNFGRHGSDSTFRLFDSERGKNLLFSDFTQCLQEVEAGKKYDQFLGEGYMLSMNSIRQCSQSTPDLEKSCTFHSCQKN</sequence>
<feature type="disulfide bond" evidence="16">
    <location>
        <begin position="399"/>
        <end position="678"/>
    </location>
</feature>
<evidence type="ECO:0000256" key="16">
    <source>
        <dbReference type="PIRSR" id="PIRSR002549-4"/>
    </source>
</evidence>
<dbReference type="OrthoDB" id="9981115at2759"/>
<dbReference type="GO" id="GO:0055037">
    <property type="term" value="C:recycling endosome"/>
    <property type="evidence" value="ECO:0007669"/>
    <property type="project" value="TreeGrafter"/>
</dbReference>
<organism evidence="19 20">
    <name type="scientific">Betta splendens</name>
    <name type="common">Siamese fighting fish</name>
    <dbReference type="NCBI Taxonomy" id="158456"/>
    <lineage>
        <taxon>Eukaryota</taxon>
        <taxon>Metazoa</taxon>
        <taxon>Chordata</taxon>
        <taxon>Craniata</taxon>
        <taxon>Vertebrata</taxon>
        <taxon>Euteleostomi</taxon>
        <taxon>Actinopterygii</taxon>
        <taxon>Neopterygii</taxon>
        <taxon>Teleostei</taxon>
        <taxon>Neoteleostei</taxon>
        <taxon>Acanthomorphata</taxon>
        <taxon>Anabantaria</taxon>
        <taxon>Anabantiformes</taxon>
        <taxon>Anabantoidei</taxon>
        <taxon>Osphronemidae</taxon>
        <taxon>Betta</taxon>
    </lineage>
</organism>
<keyword evidence="7 13" id="KW-0964">Secreted</keyword>
<feature type="disulfide bond" evidence="16">
    <location>
        <begin position="340"/>
        <end position="374"/>
    </location>
</feature>
<feature type="binding site" evidence="15">
    <location>
        <position position="588"/>
    </location>
    <ligand>
        <name>Fe(3+)</name>
        <dbReference type="ChEBI" id="CHEBI:29034"/>
        <label>1</label>
    </ligand>
</feature>
<keyword evidence="12 16" id="KW-1015">Disulfide bond</keyword>
<dbReference type="PRINTS" id="PR00422">
    <property type="entry name" value="TRANSFERRIN"/>
</dbReference>
<feature type="binding site" evidence="15">
    <location>
        <position position="389"/>
    </location>
    <ligand>
        <name>Fe(3+)</name>
        <dbReference type="ChEBI" id="CHEBI:29034"/>
        <label>1</label>
    </ligand>
</feature>
<protein>
    <recommendedName>
        <fullName evidence="4 13">Serotransferrin</fullName>
    </recommendedName>
</protein>
<dbReference type="InterPro" id="IPR018195">
    <property type="entry name" value="Transferrin_Fe_BS"/>
</dbReference>
<evidence type="ECO:0000256" key="15">
    <source>
        <dbReference type="PIRSR" id="PIRSR002549-3"/>
    </source>
</evidence>
<evidence type="ECO:0000256" key="10">
    <source>
        <dbReference type="ARBA" id="ARBA00023004"/>
    </source>
</evidence>
<keyword evidence="19" id="KW-1185">Reference proteome</keyword>
<feature type="disulfide bond" evidence="16">
    <location>
        <begin position="126"/>
        <end position="207"/>
    </location>
</feature>
<evidence type="ECO:0000256" key="7">
    <source>
        <dbReference type="ARBA" id="ARBA00022525"/>
    </source>
</evidence>
<feature type="disulfide bond" evidence="16">
    <location>
        <begin position="235"/>
        <end position="249"/>
    </location>
</feature>
<evidence type="ECO:0000256" key="6">
    <source>
        <dbReference type="ARBA" id="ARBA00022496"/>
    </source>
</evidence>
<dbReference type="PANTHER" id="PTHR11485">
    <property type="entry name" value="TRANSFERRIN"/>
    <property type="match status" value="1"/>
</dbReference>
<feature type="disulfide bond" evidence="16">
    <location>
        <begin position="171"/>
        <end position="186"/>
    </location>
</feature>
<reference evidence="20" key="1">
    <citation type="submission" date="2025-08" db="UniProtKB">
        <authorList>
            <consortium name="RefSeq"/>
        </authorList>
    </citation>
    <scope>IDENTIFICATION</scope>
</reference>
<dbReference type="GO" id="GO:0005769">
    <property type="term" value="C:early endosome"/>
    <property type="evidence" value="ECO:0007669"/>
    <property type="project" value="TreeGrafter"/>
</dbReference>
<evidence type="ECO:0000256" key="8">
    <source>
        <dbReference type="ARBA" id="ARBA00022723"/>
    </source>
</evidence>
<dbReference type="InterPro" id="IPR001156">
    <property type="entry name" value="Transferrin-like_dom"/>
</dbReference>
<dbReference type="Pfam" id="PF00405">
    <property type="entry name" value="Transferrin"/>
    <property type="match status" value="2"/>
</dbReference>
<feature type="binding site" evidence="15">
    <location>
        <position position="103"/>
    </location>
    <ligand>
        <name>Fe(3+)</name>
        <dbReference type="ChEBI" id="CHEBI:29034"/>
        <label>1</label>
    </ligand>
</feature>
<name>A0A6P7L2H9_BETSP</name>
<keyword evidence="17" id="KW-0732">Signal</keyword>
<dbReference type="GO" id="GO:0046872">
    <property type="term" value="F:metal ion binding"/>
    <property type="evidence" value="ECO:0007669"/>
    <property type="project" value="UniProtKB-KW"/>
</dbReference>
<dbReference type="KEGG" id="bspl:114844725"/>
<evidence type="ECO:0000313" key="19">
    <source>
        <dbReference type="Proteomes" id="UP000515150"/>
    </source>
</evidence>
<dbReference type="GO" id="GO:0019731">
    <property type="term" value="P:antibacterial humoral response"/>
    <property type="evidence" value="ECO:0007669"/>
    <property type="project" value="TreeGrafter"/>
</dbReference>
<evidence type="ECO:0000256" key="3">
    <source>
        <dbReference type="ARBA" id="ARBA00011245"/>
    </source>
</evidence>
<feature type="disulfide bond" evidence="16">
    <location>
        <begin position="492"/>
        <end position="508"/>
    </location>
</feature>
<evidence type="ECO:0000256" key="13">
    <source>
        <dbReference type="PIRNR" id="PIRNR002549"/>
    </source>
</evidence>
<feature type="chain" id="PRO_5027605011" description="Serotransferrin" evidence="17">
    <location>
        <begin position="19"/>
        <end position="686"/>
    </location>
</feature>
<evidence type="ECO:0000259" key="18">
    <source>
        <dbReference type="PROSITE" id="PS51408"/>
    </source>
</evidence>
<feature type="disulfide bond" evidence="16">
    <location>
        <begin position="447"/>
        <end position="525"/>
    </location>
</feature>
<keyword evidence="11 13" id="KW-0406">Ion transport</keyword>
<feature type="disulfide bond" evidence="16">
    <location>
        <begin position="481"/>
        <end position="495"/>
    </location>
</feature>